<feature type="domain" description="PilZ" evidence="1">
    <location>
        <begin position="134"/>
        <end position="210"/>
    </location>
</feature>
<protein>
    <submittedName>
        <fullName evidence="2">PilZ domain-containing protein</fullName>
    </submittedName>
</protein>
<name>A0AAE2RU13_CLOBE</name>
<accession>A0AAE2RU13</accession>
<dbReference type="RefSeq" id="WP_012059332.1">
    <property type="nucleotide sequence ID" value="NZ_CP073279.1"/>
</dbReference>
<dbReference type="Proteomes" id="UP000631418">
    <property type="component" value="Unassembled WGS sequence"/>
</dbReference>
<proteinExistence type="predicted"/>
<dbReference type="EMBL" id="JADOEF010000001">
    <property type="protein sequence ID" value="MBF7810081.1"/>
    <property type="molecule type" value="Genomic_DNA"/>
</dbReference>
<dbReference type="Gene3D" id="2.40.10.220">
    <property type="entry name" value="predicted glycosyltransferase like domains"/>
    <property type="match status" value="1"/>
</dbReference>
<dbReference type="GO" id="GO:0035438">
    <property type="term" value="F:cyclic-di-GMP binding"/>
    <property type="evidence" value="ECO:0007669"/>
    <property type="project" value="InterPro"/>
</dbReference>
<evidence type="ECO:0000259" key="1">
    <source>
        <dbReference type="Pfam" id="PF07238"/>
    </source>
</evidence>
<evidence type="ECO:0000313" key="2">
    <source>
        <dbReference type="EMBL" id="MBF7810081.1"/>
    </source>
</evidence>
<sequence length="216" mass="25371">MNDFQIMDLKMDKEIHFMNDKIFFSGKIIKKWDKFIGVMISNLQNNLKIFSVSEIASFFIVFEEEAYWCNSRVIGCKSDDYSQLMILEEPKVINRIERRKSLRIRAILDVEYFFLPDKIEELDKVTQGHQRMKKKTFTVDISAGGLALITYEKIESGKLLFLSFKIKENISSVCSVVRSESNEGDTNFKTALKFIDIDVNHRKIINEYVNEKMKYN</sequence>
<organism evidence="2 3">
    <name type="scientific">Clostridium beijerinckii</name>
    <name type="common">Clostridium MP</name>
    <dbReference type="NCBI Taxonomy" id="1520"/>
    <lineage>
        <taxon>Bacteria</taxon>
        <taxon>Bacillati</taxon>
        <taxon>Bacillota</taxon>
        <taxon>Clostridia</taxon>
        <taxon>Eubacteriales</taxon>
        <taxon>Clostridiaceae</taxon>
        <taxon>Clostridium</taxon>
    </lineage>
</organism>
<evidence type="ECO:0000313" key="3">
    <source>
        <dbReference type="Proteomes" id="UP000631418"/>
    </source>
</evidence>
<dbReference type="AlphaFoldDB" id="A0AAE2RU13"/>
<dbReference type="InterPro" id="IPR009875">
    <property type="entry name" value="PilZ_domain"/>
</dbReference>
<gene>
    <name evidence="2" type="ORF">IS491_15680</name>
</gene>
<dbReference type="Pfam" id="PF07238">
    <property type="entry name" value="PilZ"/>
    <property type="match status" value="1"/>
</dbReference>
<comment type="caution">
    <text evidence="2">The sequence shown here is derived from an EMBL/GenBank/DDBJ whole genome shotgun (WGS) entry which is preliminary data.</text>
</comment>
<reference evidence="2" key="1">
    <citation type="submission" date="2020-11" db="EMBL/GenBank/DDBJ databases">
        <authorList>
            <person name="Thieme N."/>
            <person name="Liebl W."/>
            <person name="Zverlov V."/>
        </authorList>
    </citation>
    <scope>NUCLEOTIDE SEQUENCE</scope>
    <source>
        <strain evidence="2">NT08</strain>
    </source>
</reference>